<dbReference type="OrthoDB" id="127333at2"/>
<name>A0A0J1BDU2_RHOIS</name>
<dbReference type="PATRIC" id="fig|595434.4.peg.2889"/>
<dbReference type="InterPro" id="IPR010869">
    <property type="entry name" value="DUF1501"/>
</dbReference>
<dbReference type="Pfam" id="PF07394">
    <property type="entry name" value="DUF1501"/>
    <property type="match status" value="1"/>
</dbReference>
<accession>A0A0J1BDU2</accession>
<evidence type="ECO:0000313" key="2">
    <source>
        <dbReference type="Proteomes" id="UP000036367"/>
    </source>
</evidence>
<dbReference type="STRING" id="595434.RISK_003030"/>
<evidence type="ECO:0000313" key="1">
    <source>
        <dbReference type="EMBL" id="KLU04762.1"/>
    </source>
</evidence>
<dbReference type="PANTHER" id="PTHR43737">
    <property type="entry name" value="BLL7424 PROTEIN"/>
    <property type="match status" value="1"/>
</dbReference>
<dbReference type="Proteomes" id="UP000036367">
    <property type="component" value="Unassembled WGS sequence"/>
</dbReference>
<dbReference type="SUPFAM" id="SSF53649">
    <property type="entry name" value="Alkaline phosphatase-like"/>
    <property type="match status" value="1"/>
</dbReference>
<dbReference type="PANTHER" id="PTHR43737:SF1">
    <property type="entry name" value="DUF1501 DOMAIN-CONTAINING PROTEIN"/>
    <property type="match status" value="1"/>
</dbReference>
<dbReference type="EMBL" id="LECT01000025">
    <property type="protein sequence ID" value="KLU04762.1"/>
    <property type="molecule type" value="Genomic_DNA"/>
</dbReference>
<gene>
    <name evidence="1" type="ORF">RISK_003030</name>
</gene>
<keyword evidence="2" id="KW-1185">Reference proteome</keyword>
<proteinExistence type="predicted"/>
<dbReference type="AlphaFoldDB" id="A0A0J1BDU2"/>
<sequence length="498" mass="55052">MLSFKGPRAKDLCDPHLGETRRAFLRVGSASLFGLSLPQILKLQSHQAQAAEASGSADSNHSGGPGWGKAKSIIMVYLQGGPSQLDLWDPKESVPDNVKSQFKPISTKIPGIQFTENLPRLSQINDKFTMIRSMSYTPNGLFNHTAAIYQMMTGYTTDKVSPSGQLEPPSPKDFPNFGSNIVKMKPMEEPMLPFVMLPRPLQESNVVGKGGTAGFLGKAYDPYTLYPPGDDMDMEKMQRIRTDDLSLRDEVFDVRLQRRANLRQALNEQMPVINEAVEKFQLDQNYDRALSLILSGRARDAFQLSAEDDVLRDAYGRNSFGQSCLLARRLVEAGTRVVEVIWPKVANSDNHSWDHHSGLSKRMKEQSAPMLDNGLSTLLEDLDQRGLLEETLVVAVGEFGRSPQRGVSTSGNNNSDDGRDHWPYCYTAVVAGAGMKRGFVYGKSDKTASAPVDNPLHPAELLATIYHSFGIDPETLVYNHLNQPRELVKGHAVTALMS</sequence>
<comment type="caution">
    <text evidence="1">The sequence shown here is derived from an EMBL/GenBank/DDBJ whole genome shotgun (WGS) entry which is preliminary data.</text>
</comment>
<dbReference type="InterPro" id="IPR017850">
    <property type="entry name" value="Alkaline_phosphatase_core_sf"/>
</dbReference>
<reference evidence="1" key="1">
    <citation type="submission" date="2015-05" db="EMBL/GenBank/DDBJ databases">
        <title>Permanent draft genome of Rhodopirellula islandicus K833.</title>
        <authorList>
            <person name="Kizina J."/>
            <person name="Richter M."/>
            <person name="Glockner F.O."/>
            <person name="Harder J."/>
        </authorList>
    </citation>
    <scope>NUCLEOTIDE SEQUENCE [LARGE SCALE GENOMIC DNA]</scope>
    <source>
        <strain evidence="1">K833</strain>
    </source>
</reference>
<dbReference type="RefSeq" id="WP_047814607.1">
    <property type="nucleotide sequence ID" value="NZ_LECT01000025.1"/>
</dbReference>
<organism evidence="1 2">
    <name type="scientific">Rhodopirellula islandica</name>
    <dbReference type="NCBI Taxonomy" id="595434"/>
    <lineage>
        <taxon>Bacteria</taxon>
        <taxon>Pseudomonadati</taxon>
        <taxon>Planctomycetota</taxon>
        <taxon>Planctomycetia</taxon>
        <taxon>Pirellulales</taxon>
        <taxon>Pirellulaceae</taxon>
        <taxon>Rhodopirellula</taxon>
    </lineage>
</organism>
<evidence type="ECO:0008006" key="3">
    <source>
        <dbReference type="Google" id="ProtNLM"/>
    </source>
</evidence>
<protein>
    <recommendedName>
        <fullName evidence="3">Protein containing DUF1501</fullName>
    </recommendedName>
</protein>